<evidence type="ECO:0000313" key="2">
    <source>
        <dbReference type="Proteomes" id="UP000297762"/>
    </source>
</evidence>
<name>A0A4V3JR56_9LEPT</name>
<organism evidence="1 2">
    <name type="scientific">Leptospira sarikeiensis</name>
    <dbReference type="NCBI Taxonomy" id="2484943"/>
    <lineage>
        <taxon>Bacteria</taxon>
        <taxon>Pseudomonadati</taxon>
        <taxon>Spirochaetota</taxon>
        <taxon>Spirochaetia</taxon>
        <taxon>Leptospirales</taxon>
        <taxon>Leptospiraceae</taxon>
        <taxon>Leptospira</taxon>
    </lineage>
</organism>
<dbReference type="Proteomes" id="UP000297762">
    <property type="component" value="Unassembled WGS sequence"/>
</dbReference>
<dbReference type="RefSeq" id="WP_135650962.1">
    <property type="nucleotide sequence ID" value="NZ_RQGF01000035.1"/>
</dbReference>
<dbReference type="AlphaFoldDB" id="A0A4V3JR56"/>
<keyword evidence="2" id="KW-1185">Reference proteome</keyword>
<reference evidence="1" key="1">
    <citation type="journal article" date="2019" name="PLoS Negl. Trop. Dis.">
        <title>Revisiting the worldwide diversity of Leptospira species in the environment.</title>
        <authorList>
            <person name="Vincent A.T."/>
            <person name="Schiettekatte O."/>
            <person name="Bourhy P."/>
            <person name="Veyrier F.J."/>
            <person name="Picardeau M."/>
        </authorList>
    </citation>
    <scope>NUCLEOTIDE SEQUENCE [LARGE SCALE GENOMIC DNA]</scope>
    <source>
        <strain evidence="1">201702455</strain>
    </source>
</reference>
<evidence type="ECO:0000313" key="1">
    <source>
        <dbReference type="EMBL" id="TGL58715.1"/>
    </source>
</evidence>
<accession>A0A4V3JR56</accession>
<dbReference type="EMBL" id="RQGF01000035">
    <property type="protein sequence ID" value="TGL58715.1"/>
    <property type="molecule type" value="Genomic_DNA"/>
</dbReference>
<dbReference type="OrthoDB" id="324031at2"/>
<sequence length="268" mass="30190">MKTKNIILTICILILANSIEAREFSSSDILFVSQKNNAPMKVNLNAYFLAHNFLTHVAGPLGLDLSANEAVGMLRFIAASGSLAAPNQILIKNFQNGDDLKINFRYLKPKNDIILLFTANYNVNSSKIDNEDEKNIFATIFVLSLDRLVYYNDTYSKEKEDELKKSDNLLSLSDSYILDELFENDNLVIPILNKIESDSKRDPFEKVIAILSKGQIALIKNDFKSSEDIISAAKSAMGNLSGEKLTQLKQIFDLFSYEHSVVRLYTEK</sequence>
<protein>
    <submittedName>
        <fullName evidence="1">Uncharacterized protein</fullName>
    </submittedName>
</protein>
<gene>
    <name evidence="1" type="ORF">EHQ64_16825</name>
</gene>
<proteinExistence type="predicted"/>
<comment type="caution">
    <text evidence="1">The sequence shown here is derived from an EMBL/GenBank/DDBJ whole genome shotgun (WGS) entry which is preliminary data.</text>
</comment>